<reference evidence="2 3" key="1">
    <citation type="submission" date="2011-09" db="EMBL/GenBank/DDBJ databases">
        <title>The Genome Sequence of Plasmodium vivax North Korean.</title>
        <authorList>
            <consortium name="The Broad Institute Genome Sequencing Platform"/>
            <consortium name="The Broad Institute Genome Sequencing Center for Infectious Disease"/>
            <person name="Neafsey D."/>
            <person name="Carlton J."/>
            <person name="Barnwell J."/>
            <person name="Collins W."/>
            <person name="Escalante A."/>
            <person name="Mullikin J."/>
            <person name="Saul A."/>
            <person name="Guigo R."/>
            <person name="Camara F."/>
            <person name="Young S.K."/>
            <person name="Zeng Q."/>
            <person name="Gargeya S."/>
            <person name="Fitzgerald M."/>
            <person name="Haas B."/>
            <person name="Abouelleil A."/>
            <person name="Alvarado L."/>
            <person name="Arachchi H.M."/>
            <person name="Berlin A."/>
            <person name="Brown A."/>
            <person name="Chapman S.B."/>
            <person name="Chen Z."/>
            <person name="Dunbar C."/>
            <person name="Freedman E."/>
            <person name="Gearin G."/>
            <person name="Gellesch M."/>
            <person name="Goldberg J."/>
            <person name="Griggs A."/>
            <person name="Gujja S."/>
            <person name="Heiman D."/>
            <person name="Howarth C."/>
            <person name="Larson L."/>
            <person name="Lui A."/>
            <person name="MacDonald P.J.P."/>
            <person name="Montmayeur A."/>
            <person name="Murphy C."/>
            <person name="Neiman D."/>
            <person name="Pearson M."/>
            <person name="Priest M."/>
            <person name="Roberts A."/>
            <person name="Saif S."/>
            <person name="Shea T."/>
            <person name="Shenoy N."/>
            <person name="Sisk P."/>
            <person name="Stolte C."/>
            <person name="Sykes S."/>
            <person name="Wortman J."/>
            <person name="Nusbaum C."/>
            <person name="Birren B."/>
        </authorList>
    </citation>
    <scope>NUCLEOTIDE SEQUENCE [LARGE SCALE GENOMIC DNA]</scope>
    <source>
        <strain evidence="2 3">North Korean</strain>
    </source>
</reference>
<feature type="transmembrane region" description="Helical" evidence="1">
    <location>
        <begin position="111"/>
        <end position="131"/>
    </location>
</feature>
<accession>A0A0J9WF93</accession>
<evidence type="ECO:0008006" key="4">
    <source>
        <dbReference type="Google" id="ProtNLM"/>
    </source>
</evidence>
<organism evidence="2 3">
    <name type="scientific">Plasmodium vivax North Korean</name>
    <dbReference type="NCBI Taxonomy" id="1035514"/>
    <lineage>
        <taxon>Eukaryota</taxon>
        <taxon>Sar</taxon>
        <taxon>Alveolata</taxon>
        <taxon>Apicomplexa</taxon>
        <taxon>Aconoidasida</taxon>
        <taxon>Haemosporida</taxon>
        <taxon>Plasmodiidae</taxon>
        <taxon>Plasmodium</taxon>
        <taxon>Plasmodium (Plasmodium)</taxon>
    </lineage>
</organism>
<evidence type="ECO:0000313" key="3">
    <source>
        <dbReference type="Proteomes" id="UP000053239"/>
    </source>
</evidence>
<keyword evidence="1" id="KW-0812">Transmembrane</keyword>
<dbReference type="AlphaFoldDB" id="A0A0J9WF93"/>
<protein>
    <recommendedName>
        <fullName evidence="4">Variable surface protein</fullName>
    </recommendedName>
</protein>
<keyword evidence="1" id="KW-1133">Transmembrane helix</keyword>
<dbReference type="InterPro" id="IPR008780">
    <property type="entry name" value="Plasmodium_Vir"/>
</dbReference>
<evidence type="ECO:0000313" key="2">
    <source>
        <dbReference type="EMBL" id="KNA02009.1"/>
    </source>
</evidence>
<evidence type="ECO:0000256" key="1">
    <source>
        <dbReference type="SAM" id="Phobius"/>
    </source>
</evidence>
<dbReference type="Pfam" id="PF05795">
    <property type="entry name" value="Plasmodium_Vir"/>
    <property type="match status" value="1"/>
</dbReference>
<name>A0A0J9WF93_PLAVI</name>
<sequence>MNTIGSDDKNVIDGFVLNELNKVLYQLNNACFYYFEGNFHEWDEEKYLHDFFKNYHAILGKIQNFNISSQTYCVYINHINNIYEKYLDRCCINFYEDEPLNKCVNNILHCIYIYIIIKALKIYVLIKILIYRGYYYNLYHKCIFHII</sequence>
<gene>
    <name evidence="2" type="ORF">PVNG_04432</name>
</gene>
<dbReference type="Proteomes" id="UP000053239">
    <property type="component" value="Unassembled WGS sequence"/>
</dbReference>
<keyword evidence="1" id="KW-0472">Membrane</keyword>
<dbReference type="EMBL" id="KQ235213">
    <property type="protein sequence ID" value="KNA02009.1"/>
    <property type="molecule type" value="Genomic_DNA"/>
</dbReference>
<proteinExistence type="predicted"/>